<reference evidence="2" key="1">
    <citation type="submission" date="2017-06" db="EMBL/GenBank/DDBJ databases">
        <authorList>
            <person name="Varghese N."/>
            <person name="Submissions S."/>
        </authorList>
    </citation>
    <scope>NUCLEOTIDE SEQUENCE [LARGE SCALE GENOMIC DNA]</scope>
    <source>
        <strain evidence="2">DSM 27993</strain>
    </source>
</reference>
<sequence length="159" mass="18507">MLKELKEIKPGYGLGPLKFGMTRDDVKTMLGEPSYIDKYSHSEEPNDATESWEYDELELSISFDEAENWRLMMISVTSDFYELEETSVVGLKEKKLMDELDEIDLGYLNLEDCSDSDNEDHKVIEVDEKSINFWLTNGVCDEVQWSPLFIDDDTIKWPK</sequence>
<evidence type="ECO:0000313" key="1">
    <source>
        <dbReference type="EMBL" id="SNR61042.1"/>
    </source>
</evidence>
<dbReference type="Proteomes" id="UP000198412">
    <property type="component" value="Unassembled WGS sequence"/>
</dbReference>
<dbReference type="EMBL" id="FZNX01000003">
    <property type="protein sequence ID" value="SNR61042.1"/>
    <property type="molecule type" value="Genomic_DNA"/>
</dbReference>
<accession>A0A238XQS6</accession>
<evidence type="ECO:0000313" key="2">
    <source>
        <dbReference type="Proteomes" id="UP000198412"/>
    </source>
</evidence>
<dbReference type="AlphaFoldDB" id="A0A238XQS6"/>
<dbReference type="OrthoDB" id="1118000at2"/>
<gene>
    <name evidence="1" type="ORF">SAMN04488111_2013</name>
</gene>
<protein>
    <submittedName>
        <fullName evidence="1">Uncharacterized protein</fullName>
    </submittedName>
</protein>
<name>A0A238XQS6_9FLAO</name>
<keyword evidence="2" id="KW-1185">Reference proteome</keyword>
<organism evidence="1 2">
    <name type="scientific">Lutibacter flavus</name>
    <dbReference type="NCBI Taxonomy" id="691689"/>
    <lineage>
        <taxon>Bacteria</taxon>
        <taxon>Pseudomonadati</taxon>
        <taxon>Bacteroidota</taxon>
        <taxon>Flavobacteriia</taxon>
        <taxon>Flavobacteriales</taxon>
        <taxon>Flavobacteriaceae</taxon>
        <taxon>Lutibacter</taxon>
    </lineage>
</organism>
<dbReference type="RefSeq" id="WP_089378310.1">
    <property type="nucleotide sequence ID" value="NZ_FZNX01000003.1"/>
</dbReference>
<proteinExistence type="predicted"/>